<keyword evidence="3" id="KW-1185">Reference proteome</keyword>
<dbReference type="Proteomes" id="UP001412067">
    <property type="component" value="Unassembled WGS sequence"/>
</dbReference>
<name>A0ABR2LDS6_9ASPA</name>
<evidence type="ECO:0000256" key="1">
    <source>
        <dbReference type="SAM" id="MobiDB-lite"/>
    </source>
</evidence>
<comment type="caution">
    <text evidence="2">The sequence shown here is derived from an EMBL/GenBank/DDBJ whole genome shotgun (WGS) entry which is preliminary data.</text>
</comment>
<dbReference type="EMBL" id="JBBWWR010000021">
    <property type="protein sequence ID" value="KAK8938201.1"/>
    <property type="molecule type" value="Genomic_DNA"/>
</dbReference>
<feature type="region of interest" description="Disordered" evidence="1">
    <location>
        <begin position="112"/>
        <end position="137"/>
    </location>
</feature>
<sequence>MNRADVKIEDKEVTTDNPGGESIGASVLRRGWWIGKRVAIAGAAITSAPIILPPILVLSILGIAISLPYGIYLAVYACADKIMRALLPLPERKRENDPPNLSQERLSVVEVRGEAKSDESLEEIQPKELMEGQREQSQRVQDEERLWDQIYAMRTIIGSKAMVRASIGEELTALFLSVGMEPPLSLKNSPVLSDIIDGLRVLKSVIGVK</sequence>
<dbReference type="PANTHER" id="PTHR37198:SF1">
    <property type="entry name" value="NUCLEOLIN"/>
    <property type="match status" value="1"/>
</dbReference>
<evidence type="ECO:0000313" key="2">
    <source>
        <dbReference type="EMBL" id="KAK8938201.1"/>
    </source>
</evidence>
<reference evidence="2 3" key="1">
    <citation type="journal article" date="2022" name="Nat. Plants">
        <title>Genomes of leafy and leafless Platanthera orchids illuminate the evolution of mycoheterotrophy.</title>
        <authorList>
            <person name="Li M.H."/>
            <person name="Liu K.W."/>
            <person name="Li Z."/>
            <person name="Lu H.C."/>
            <person name="Ye Q.L."/>
            <person name="Zhang D."/>
            <person name="Wang J.Y."/>
            <person name="Li Y.F."/>
            <person name="Zhong Z.M."/>
            <person name="Liu X."/>
            <person name="Yu X."/>
            <person name="Liu D.K."/>
            <person name="Tu X.D."/>
            <person name="Liu B."/>
            <person name="Hao Y."/>
            <person name="Liao X.Y."/>
            <person name="Jiang Y.T."/>
            <person name="Sun W.H."/>
            <person name="Chen J."/>
            <person name="Chen Y.Q."/>
            <person name="Ai Y."/>
            <person name="Zhai J.W."/>
            <person name="Wu S.S."/>
            <person name="Zhou Z."/>
            <person name="Hsiao Y.Y."/>
            <person name="Wu W.L."/>
            <person name="Chen Y.Y."/>
            <person name="Lin Y.F."/>
            <person name="Hsu J.L."/>
            <person name="Li C.Y."/>
            <person name="Wang Z.W."/>
            <person name="Zhao X."/>
            <person name="Zhong W.Y."/>
            <person name="Ma X.K."/>
            <person name="Ma L."/>
            <person name="Huang J."/>
            <person name="Chen G.Z."/>
            <person name="Huang M.Z."/>
            <person name="Huang L."/>
            <person name="Peng D.H."/>
            <person name="Luo Y.B."/>
            <person name="Zou S.Q."/>
            <person name="Chen S.P."/>
            <person name="Lan S."/>
            <person name="Tsai W.C."/>
            <person name="Van de Peer Y."/>
            <person name="Liu Z.J."/>
        </authorList>
    </citation>
    <scope>NUCLEOTIDE SEQUENCE [LARGE SCALE GENOMIC DNA]</scope>
    <source>
        <strain evidence="2">Lor288</strain>
    </source>
</reference>
<dbReference type="PANTHER" id="PTHR37198">
    <property type="entry name" value="NUCLEOLIN"/>
    <property type="match status" value="1"/>
</dbReference>
<accession>A0ABR2LDS6</accession>
<protein>
    <submittedName>
        <fullName evidence="2">Uncharacterized protein</fullName>
    </submittedName>
</protein>
<organism evidence="2 3">
    <name type="scientific">Platanthera guangdongensis</name>
    <dbReference type="NCBI Taxonomy" id="2320717"/>
    <lineage>
        <taxon>Eukaryota</taxon>
        <taxon>Viridiplantae</taxon>
        <taxon>Streptophyta</taxon>
        <taxon>Embryophyta</taxon>
        <taxon>Tracheophyta</taxon>
        <taxon>Spermatophyta</taxon>
        <taxon>Magnoliopsida</taxon>
        <taxon>Liliopsida</taxon>
        <taxon>Asparagales</taxon>
        <taxon>Orchidaceae</taxon>
        <taxon>Orchidoideae</taxon>
        <taxon>Orchideae</taxon>
        <taxon>Orchidinae</taxon>
        <taxon>Platanthera</taxon>
    </lineage>
</organism>
<proteinExistence type="predicted"/>
<gene>
    <name evidence="2" type="ORF">KSP40_PGU016506</name>
</gene>
<evidence type="ECO:0000313" key="3">
    <source>
        <dbReference type="Proteomes" id="UP001412067"/>
    </source>
</evidence>